<evidence type="ECO:0000313" key="2">
    <source>
        <dbReference type="Proteomes" id="UP000276133"/>
    </source>
</evidence>
<organism evidence="1 2">
    <name type="scientific">Brachionus plicatilis</name>
    <name type="common">Marine rotifer</name>
    <name type="synonym">Brachionus muelleri</name>
    <dbReference type="NCBI Taxonomy" id="10195"/>
    <lineage>
        <taxon>Eukaryota</taxon>
        <taxon>Metazoa</taxon>
        <taxon>Spiralia</taxon>
        <taxon>Gnathifera</taxon>
        <taxon>Rotifera</taxon>
        <taxon>Eurotatoria</taxon>
        <taxon>Monogononta</taxon>
        <taxon>Pseudotrocha</taxon>
        <taxon>Ploima</taxon>
        <taxon>Brachionidae</taxon>
        <taxon>Brachionus</taxon>
    </lineage>
</organism>
<reference evidence="1 2" key="1">
    <citation type="journal article" date="2018" name="Sci. Rep.">
        <title>Genomic signatures of local adaptation to the degree of environmental predictability in rotifers.</title>
        <authorList>
            <person name="Franch-Gras L."/>
            <person name="Hahn C."/>
            <person name="Garcia-Roger E.M."/>
            <person name="Carmona M.J."/>
            <person name="Serra M."/>
            <person name="Gomez A."/>
        </authorList>
    </citation>
    <scope>NUCLEOTIDE SEQUENCE [LARGE SCALE GENOMIC DNA]</scope>
    <source>
        <strain evidence="1">HYR1</strain>
    </source>
</reference>
<comment type="caution">
    <text evidence="1">The sequence shown here is derived from an EMBL/GenBank/DDBJ whole genome shotgun (WGS) entry which is preliminary data.</text>
</comment>
<gene>
    <name evidence="1" type="ORF">BpHYR1_014469</name>
</gene>
<protein>
    <submittedName>
        <fullName evidence="1">Uncharacterized protein</fullName>
    </submittedName>
</protein>
<sequence length="66" mass="7518">MSPMIPWIGLVWNIELHGAGGNVPIGSFADFEELDHVTSYKSLLKGWYAQYFKSVFVASTFSEFWN</sequence>
<proteinExistence type="predicted"/>
<accession>A0A3M7PY83</accession>
<dbReference type="Proteomes" id="UP000276133">
    <property type="component" value="Unassembled WGS sequence"/>
</dbReference>
<keyword evidence="2" id="KW-1185">Reference proteome</keyword>
<dbReference type="EMBL" id="REGN01008227">
    <property type="protein sequence ID" value="RNA04126.1"/>
    <property type="molecule type" value="Genomic_DNA"/>
</dbReference>
<name>A0A3M7PY83_BRAPC</name>
<evidence type="ECO:0000313" key="1">
    <source>
        <dbReference type="EMBL" id="RNA04126.1"/>
    </source>
</evidence>
<dbReference type="AlphaFoldDB" id="A0A3M7PY83"/>